<dbReference type="GO" id="GO:0006310">
    <property type="term" value="P:DNA recombination"/>
    <property type="evidence" value="ECO:0007669"/>
    <property type="project" value="UniProtKB-KW"/>
</dbReference>
<evidence type="ECO:0000256" key="2">
    <source>
        <dbReference type="ARBA" id="ARBA00022598"/>
    </source>
</evidence>
<evidence type="ECO:0000256" key="7">
    <source>
        <dbReference type="ARBA" id="ARBA00022840"/>
    </source>
</evidence>
<dbReference type="CDD" id="cd07901">
    <property type="entry name" value="Adenylation_DNA_ligase_Arch_LigB"/>
    <property type="match status" value="1"/>
</dbReference>
<dbReference type="NCBIfam" id="TIGR00574">
    <property type="entry name" value="dnl1"/>
    <property type="match status" value="1"/>
</dbReference>
<evidence type="ECO:0000256" key="9">
    <source>
        <dbReference type="ARBA" id="ARBA00023204"/>
    </source>
</evidence>
<dbReference type="InterPro" id="IPR012340">
    <property type="entry name" value="NA-bd_OB-fold"/>
</dbReference>
<feature type="domain" description="ATP-dependent DNA ligase family profile" evidence="14">
    <location>
        <begin position="347"/>
        <end position="485"/>
    </location>
</feature>
<organism evidence="15 16">
    <name type="scientific">candidate division WWE3 bacterium</name>
    <dbReference type="NCBI Taxonomy" id="2053526"/>
    <lineage>
        <taxon>Bacteria</taxon>
        <taxon>Katanobacteria</taxon>
    </lineage>
</organism>
<protein>
    <recommendedName>
        <fullName evidence="12">DNA ligase</fullName>
        <ecNumber evidence="12">6.5.1.1</ecNumber>
    </recommendedName>
</protein>
<dbReference type="PANTHER" id="PTHR45674">
    <property type="entry name" value="DNA LIGASE 1/3 FAMILY MEMBER"/>
    <property type="match status" value="1"/>
</dbReference>
<evidence type="ECO:0000313" key="16">
    <source>
        <dbReference type="Proteomes" id="UP000714817"/>
    </source>
</evidence>
<dbReference type="InterPro" id="IPR050191">
    <property type="entry name" value="ATP-dep_DNA_ligase"/>
</dbReference>
<evidence type="ECO:0000256" key="5">
    <source>
        <dbReference type="ARBA" id="ARBA00022741"/>
    </source>
</evidence>
<keyword evidence="5 12" id="KW-0547">Nucleotide-binding</keyword>
<comment type="catalytic activity">
    <reaction evidence="11 12">
        <text>ATP + (deoxyribonucleotide)n-3'-hydroxyl + 5'-phospho-(deoxyribonucleotide)m = (deoxyribonucleotide)n+m + AMP + diphosphate.</text>
        <dbReference type="EC" id="6.5.1.1"/>
    </reaction>
</comment>
<dbReference type="InterPro" id="IPR000977">
    <property type="entry name" value="DNA_ligase_ATP-dep"/>
</dbReference>
<dbReference type="EMBL" id="JAGQNY010000002">
    <property type="protein sequence ID" value="MCA9301878.1"/>
    <property type="molecule type" value="Genomic_DNA"/>
</dbReference>
<dbReference type="AlphaFoldDB" id="A0A955IVQ2"/>
<comment type="caution">
    <text evidence="15">The sequence shown here is derived from an EMBL/GenBank/DDBJ whole genome shotgun (WGS) entry which is preliminary data.</text>
</comment>
<dbReference type="Gene3D" id="1.10.3260.10">
    <property type="entry name" value="DNA ligase, ATP-dependent, N-terminal domain"/>
    <property type="match status" value="1"/>
</dbReference>
<dbReference type="SUPFAM" id="SSF50249">
    <property type="entry name" value="Nucleic acid-binding proteins"/>
    <property type="match status" value="1"/>
</dbReference>
<keyword evidence="4" id="KW-0235">DNA replication</keyword>
<dbReference type="SUPFAM" id="SSF56091">
    <property type="entry name" value="DNA ligase/mRNA capping enzyme, catalytic domain"/>
    <property type="match status" value="1"/>
</dbReference>
<keyword evidence="6 12" id="KW-0227">DNA damage</keyword>
<dbReference type="Pfam" id="PF04679">
    <property type="entry name" value="DNA_ligase_A_C"/>
    <property type="match status" value="1"/>
</dbReference>
<keyword evidence="9 12" id="KW-0234">DNA repair</keyword>
<keyword evidence="3" id="KW-0132">Cell division</keyword>
<dbReference type="InterPro" id="IPR016059">
    <property type="entry name" value="DNA_ligase_ATP-dep_CS"/>
</dbReference>
<evidence type="ECO:0000256" key="13">
    <source>
        <dbReference type="RuleBase" id="RU004196"/>
    </source>
</evidence>
<dbReference type="PROSITE" id="PS00333">
    <property type="entry name" value="DNA_LIGASE_A2"/>
    <property type="match status" value="1"/>
</dbReference>
<reference evidence="15" key="1">
    <citation type="submission" date="2020-04" db="EMBL/GenBank/DDBJ databases">
        <authorList>
            <person name="Zhang T."/>
        </authorList>
    </citation>
    <scope>NUCLEOTIDE SEQUENCE</scope>
    <source>
        <strain evidence="15">HKST-UBA80</strain>
    </source>
</reference>
<dbReference type="InterPro" id="IPR036599">
    <property type="entry name" value="DNA_ligase_N_sf"/>
</dbReference>
<evidence type="ECO:0000256" key="12">
    <source>
        <dbReference type="RuleBase" id="RU000617"/>
    </source>
</evidence>
<dbReference type="Gene3D" id="3.30.470.30">
    <property type="entry name" value="DNA ligase/mRNA capping enzyme"/>
    <property type="match status" value="1"/>
</dbReference>
<accession>A0A955IVQ2</accession>
<dbReference type="Gene3D" id="2.40.50.140">
    <property type="entry name" value="Nucleic acid-binding proteins"/>
    <property type="match status" value="1"/>
</dbReference>
<dbReference type="EC" id="6.5.1.1" evidence="12"/>
<dbReference type="GO" id="GO:0051301">
    <property type="term" value="P:cell division"/>
    <property type="evidence" value="ECO:0007669"/>
    <property type="project" value="UniProtKB-KW"/>
</dbReference>
<dbReference type="SUPFAM" id="SSF117018">
    <property type="entry name" value="ATP-dependent DNA ligase DNA-binding domain"/>
    <property type="match status" value="1"/>
</dbReference>
<dbReference type="PROSITE" id="PS00697">
    <property type="entry name" value="DNA_LIGASE_A1"/>
    <property type="match status" value="1"/>
</dbReference>
<evidence type="ECO:0000256" key="4">
    <source>
        <dbReference type="ARBA" id="ARBA00022705"/>
    </source>
</evidence>
<dbReference type="PANTHER" id="PTHR45674:SF4">
    <property type="entry name" value="DNA LIGASE 1"/>
    <property type="match status" value="1"/>
</dbReference>
<evidence type="ECO:0000256" key="11">
    <source>
        <dbReference type="ARBA" id="ARBA00034003"/>
    </source>
</evidence>
<comment type="similarity">
    <text evidence="1 13">Belongs to the ATP-dependent DNA ligase family.</text>
</comment>
<evidence type="ECO:0000256" key="6">
    <source>
        <dbReference type="ARBA" id="ARBA00022763"/>
    </source>
</evidence>
<dbReference type="Pfam" id="PF04675">
    <property type="entry name" value="DNA_ligase_A_N"/>
    <property type="match status" value="1"/>
</dbReference>
<keyword evidence="2 12" id="KW-0436">Ligase</keyword>
<dbReference type="InterPro" id="IPR012309">
    <property type="entry name" value="DNA_ligase_ATP-dep_C"/>
</dbReference>
<dbReference type="GO" id="GO:0003677">
    <property type="term" value="F:DNA binding"/>
    <property type="evidence" value="ECO:0007669"/>
    <property type="project" value="InterPro"/>
</dbReference>
<dbReference type="GO" id="GO:0005524">
    <property type="term" value="F:ATP binding"/>
    <property type="evidence" value="ECO:0007669"/>
    <property type="project" value="UniProtKB-KW"/>
</dbReference>
<dbReference type="GO" id="GO:0006281">
    <property type="term" value="P:DNA repair"/>
    <property type="evidence" value="ECO:0007669"/>
    <property type="project" value="UniProtKB-KW"/>
</dbReference>
<dbReference type="GO" id="GO:0006273">
    <property type="term" value="P:lagging strand elongation"/>
    <property type="evidence" value="ECO:0007669"/>
    <property type="project" value="TreeGrafter"/>
</dbReference>
<keyword evidence="10" id="KW-0131">Cell cycle</keyword>
<evidence type="ECO:0000256" key="3">
    <source>
        <dbReference type="ARBA" id="ARBA00022618"/>
    </source>
</evidence>
<evidence type="ECO:0000256" key="1">
    <source>
        <dbReference type="ARBA" id="ARBA00007572"/>
    </source>
</evidence>
<dbReference type="GO" id="GO:0003910">
    <property type="term" value="F:DNA ligase (ATP) activity"/>
    <property type="evidence" value="ECO:0007669"/>
    <property type="project" value="UniProtKB-EC"/>
</dbReference>
<name>A0A955IVQ2_UNCKA</name>
<dbReference type="InterPro" id="IPR012308">
    <property type="entry name" value="DNA_ligase_ATP-dep_N"/>
</dbReference>
<reference evidence="15" key="2">
    <citation type="journal article" date="2021" name="Microbiome">
        <title>Successional dynamics and alternative stable states in a saline activated sludge microbial community over 9 years.</title>
        <authorList>
            <person name="Wang Y."/>
            <person name="Ye J."/>
            <person name="Ju F."/>
            <person name="Liu L."/>
            <person name="Boyd J.A."/>
            <person name="Deng Y."/>
            <person name="Parks D.H."/>
            <person name="Jiang X."/>
            <person name="Yin X."/>
            <person name="Woodcroft B.J."/>
            <person name="Tyson G.W."/>
            <person name="Hugenholtz P."/>
            <person name="Polz M.F."/>
            <person name="Zhang T."/>
        </authorList>
    </citation>
    <scope>NUCLEOTIDE SEQUENCE</scope>
    <source>
        <strain evidence="15">HKST-UBA80</strain>
    </source>
</reference>
<evidence type="ECO:0000313" key="15">
    <source>
        <dbReference type="EMBL" id="MCA9301878.1"/>
    </source>
</evidence>
<dbReference type="GO" id="GO:0071897">
    <property type="term" value="P:DNA biosynthetic process"/>
    <property type="evidence" value="ECO:0007669"/>
    <property type="project" value="InterPro"/>
</dbReference>
<dbReference type="Pfam" id="PF01068">
    <property type="entry name" value="DNA_ligase_A_M"/>
    <property type="match status" value="1"/>
</dbReference>
<sequence length="603" mass="67853">MQFGDYSKYLQRLENTSARLEITSILAEMIEILEPEEIKQAVYLSLGYLDAPFKSIKFNMAEKLALRAISIAYNIAETDVENLYNDLGDLGLAAEKLSLKHQGQEPIKKQTVVEVYNALLKIANASGTGSQDKKIITTAELLKSTDSVSAKFIIRIILGTNRLGFTELTILDALAKVLGKNKKFGKSIEEKYNTHPDIGYVTYLIKTKGEKGLRELDIEIGIPILAQKCQRLSGVEEILEKMGEVYAEYKFDGTRVQLHMDRSVLNTARKSLFEELKEDKGFLIKTYTRNLEETTHQYPEIVTAANKQIKAESAILDGEAIGYDRETGEFLPFQQTIQRKRKHNISELAQEIPLKYFVFDILYLNGESLLNKTLAERKKILGGVIKSNDNTTDTIVVVNYQTFSEAKKLSAFFEKVREKKLEGIIAKNPMAPYQAGARSYTWVKFKVADDTLLDDTIDVVILGYYLGRGIRNEFGIGGFLAGIFDSATQTYKSITKVGTGLKDEELKFLKSQADKIMVKGAPKEVEVPKGLAPDVWTKPQLVVEISGDEITKSPSHSSGFAMRFPRLIGFRVDKNVRDITTLKEIEDLYKLTTGRRPEKDARQ</sequence>
<gene>
    <name evidence="15" type="ORF">KDA10_00735</name>
</gene>
<dbReference type="PROSITE" id="PS50160">
    <property type="entry name" value="DNA_LIGASE_A3"/>
    <property type="match status" value="1"/>
</dbReference>
<proteinExistence type="inferred from homology"/>
<dbReference type="InterPro" id="IPR012310">
    <property type="entry name" value="DNA_ligase_ATP-dep_cent"/>
</dbReference>
<keyword evidence="8 12" id="KW-0233">DNA recombination</keyword>
<evidence type="ECO:0000256" key="10">
    <source>
        <dbReference type="ARBA" id="ARBA00023306"/>
    </source>
</evidence>
<evidence type="ECO:0000256" key="8">
    <source>
        <dbReference type="ARBA" id="ARBA00023172"/>
    </source>
</evidence>
<evidence type="ECO:0000259" key="14">
    <source>
        <dbReference type="PROSITE" id="PS50160"/>
    </source>
</evidence>
<dbReference type="Proteomes" id="UP000714817">
    <property type="component" value="Unassembled WGS sequence"/>
</dbReference>
<keyword evidence="7 12" id="KW-0067">ATP-binding</keyword>